<dbReference type="AlphaFoldDB" id="A0A4R4EAV6"/>
<organism evidence="2 3">
    <name type="scientific">Flaviaesturariibacter aridisoli</name>
    <dbReference type="NCBI Taxonomy" id="2545761"/>
    <lineage>
        <taxon>Bacteria</taxon>
        <taxon>Pseudomonadati</taxon>
        <taxon>Bacteroidota</taxon>
        <taxon>Chitinophagia</taxon>
        <taxon>Chitinophagales</taxon>
        <taxon>Chitinophagaceae</taxon>
        <taxon>Flaviaestuariibacter</taxon>
    </lineage>
</organism>
<comment type="caution">
    <text evidence="2">The sequence shown here is derived from an EMBL/GenBank/DDBJ whole genome shotgun (WGS) entry which is preliminary data.</text>
</comment>
<dbReference type="Proteomes" id="UP000295164">
    <property type="component" value="Unassembled WGS sequence"/>
</dbReference>
<dbReference type="RefSeq" id="WP_131850383.1">
    <property type="nucleotide sequence ID" value="NZ_SKFH01000001.1"/>
</dbReference>
<feature type="chain" id="PRO_5020795222" description="DUF4369 domain-containing protein" evidence="1">
    <location>
        <begin position="18"/>
        <end position="230"/>
    </location>
</feature>
<evidence type="ECO:0000313" key="3">
    <source>
        <dbReference type="Proteomes" id="UP000295164"/>
    </source>
</evidence>
<feature type="signal peptide" evidence="1">
    <location>
        <begin position="1"/>
        <end position="17"/>
    </location>
</feature>
<protein>
    <recommendedName>
        <fullName evidence="4">DUF4369 domain-containing protein</fullName>
    </recommendedName>
</protein>
<dbReference type="OrthoDB" id="1100665at2"/>
<keyword evidence="1" id="KW-0732">Signal</keyword>
<reference evidence="2 3" key="1">
    <citation type="submission" date="2019-03" db="EMBL/GenBank/DDBJ databases">
        <authorList>
            <person name="Kim M.K.M."/>
        </authorList>
    </citation>
    <scope>NUCLEOTIDE SEQUENCE [LARGE SCALE GENOMIC DNA]</scope>
    <source>
        <strain evidence="2 3">17J68-15</strain>
    </source>
</reference>
<sequence>MKRILTSLLLLWGAAAAAQQPTYVIEAGQSLNDALGVTDFYRYASFRDARVQFRDGYVKPARMNLNYVLGRLEFITPKGDTLMLEGEGDLAHVAIGTDTFFFYGGAQLQVGSWKGVGRLLQHQYLQEEGTTRVGAYESNDPSASAEAVTRYNAFNQVRSVAVRQRTTFVRESKLYFWKDNTAEPVALDRRSLEKAFPDRKPEIAEYLRQHKVNFRLPADVNGLIRQLLNL</sequence>
<accession>A0A4R4EAV6</accession>
<name>A0A4R4EAV6_9BACT</name>
<evidence type="ECO:0000313" key="2">
    <source>
        <dbReference type="EMBL" id="TCZ75028.1"/>
    </source>
</evidence>
<gene>
    <name evidence="2" type="ORF">E0486_01610</name>
</gene>
<dbReference type="EMBL" id="SKFH01000001">
    <property type="protein sequence ID" value="TCZ75028.1"/>
    <property type="molecule type" value="Genomic_DNA"/>
</dbReference>
<keyword evidence="3" id="KW-1185">Reference proteome</keyword>
<evidence type="ECO:0008006" key="4">
    <source>
        <dbReference type="Google" id="ProtNLM"/>
    </source>
</evidence>
<proteinExistence type="predicted"/>
<evidence type="ECO:0000256" key="1">
    <source>
        <dbReference type="SAM" id="SignalP"/>
    </source>
</evidence>